<keyword evidence="14" id="KW-1185">Reference proteome</keyword>
<feature type="signal peptide" evidence="10">
    <location>
        <begin position="1"/>
        <end position="29"/>
    </location>
</feature>
<dbReference type="InterPro" id="IPR036942">
    <property type="entry name" value="Beta-barrel_TonB_sf"/>
</dbReference>
<feature type="domain" description="TonB-dependent receptor-like beta-barrel" evidence="11">
    <location>
        <begin position="351"/>
        <end position="889"/>
    </location>
</feature>
<dbReference type="InterPro" id="IPR039426">
    <property type="entry name" value="TonB-dep_rcpt-like"/>
</dbReference>
<dbReference type="EMBL" id="JBBHJY010000004">
    <property type="protein sequence ID" value="MEJ6010103.1"/>
    <property type="molecule type" value="Genomic_DNA"/>
</dbReference>
<evidence type="ECO:0000313" key="13">
    <source>
        <dbReference type="EMBL" id="MEJ6010103.1"/>
    </source>
</evidence>
<dbReference type="InterPro" id="IPR037066">
    <property type="entry name" value="Plug_dom_sf"/>
</dbReference>
<evidence type="ECO:0000256" key="10">
    <source>
        <dbReference type="SAM" id="SignalP"/>
    </source>
</evidence>
<comment type="caution">
    <text evidence="13">The sequence shown here is derived from an EMBL/GenBank/DDBJ whole genome shotgun (WGS) entry which is preliminary data.</text>
</comment>
<dbReference type="Proteomes" id="UP001379235">
    <property type="component" value="Unassembled WGS sequence"/>
</dbReference>
<evidence type="ECO:0000256" key="7">
    <source>
        <dbReference type="ARBA" id="ARBA00023237"/>
    </source>
</evidence>
<dbReference type="RefSeq" id="WP_339966576.1">
    <property type="nucleotide sequence ID" value="NZ_JBBHJY010000004.1"/>
</dbReference>
<gene>
    <name evidence="13" type="ORF">WG900_09225</name>
</gene>
<evidence type="ECO:0000256" key="5">
    <source>
        <dbReference type="ARBA" id="ARBA00023077"/>
    </source>
</evidence>
<dbReference type="PROSITE" id="PS52016">
    <property type="entry name" value="TONB_DEPENDENT_REC_3"/>
    <property type="match status" value="1"/>
</dbReference>
<proteinExistence type="inferred from homology"/>
<dbReference type="Gene3D" id="2.40.170.20">
    <property type="entry name" value="TonB-dependent receptor, beta-barrel domain"/>
    <property type="match status" value="1"/>
</dbReference>
<feature type="domain" description="TonB-dependent receptor plug" evidence="12">
    <location>
        <begin position="62"/>
        <end position="177"/>
    </location>
</feature>
<keyword evidence="3 8" id="KW-1134">Transmembrane beta strand</keyword>
<sequence length="923" mass="97834">MKTLRTTEFRRAILASAAVFALLPNVALAQSNAAEEPEGDGSEIVVTGTILRGAAPVGSNAITVGQEKIAETGATTANELLTSVPQVTNLFNNVPQSRLGVAVNQIQVVRPNLRNLAGETSSSSSTLVMFDGRRIAPVGVTQNAIDPDILPPIAIERVEVVTDGGSATYGSDAVGGVINFITRKRFDGLKVQAHYGFADNYKQYDAAAILGKDWGSGSAYVAYSYQHNDPLFARDRDFIKDVDWLSPNLTPRGRSCTPGNVRIGSAAFFALPGLTSTTPNSCDYRNNSVVPESTRHSGLARLHQELSPWLTVDLGAFYGERKSVSSSDYAGSVTVTGSPLQFYYLPVPGQSATASQTVFFNLNSVLGASSNQSRSSFKEWGANAEFQADLGGGWQMRTLFNYSNSDSEYHIGGFNSTLLTNFGRGTTAATAINFYNPSAADIANIQQLINTESAGQGREELFNLRAIVDGTLFTLPGGDVKVAAGYEFARDNFRQRIVAANLAVGALAGTRFVPYGRSVNSFFGEVQAPVIEQVTLSASVRHDRFSDFGNTTNPKFGISIKPVSWLNLRGNYSTSFNAPSPVDQLGVFTNTLFAFPFNAFVPAGVTPVANGVVALQGSNPGLLPQTAKTWSVGFDMDPLEGVHVSASYYNVKFKDIIGTPAPNATIFALNPNNVIANVNGVPLATITSFINASGLSSAAATLASVTAGCATPANCLNVYELVDFRKGNIGSVNVDGIDFVASYRGKTGFGGFDFGVSGNYALNRKSQAGVGAPIVNELIATNIFVQPGNVSLQRNGSSRLQLQATAGIDVGSFRAQATLNHSAGYATYRCDATSTPVCNATTNGNPSGSGQPQDRVGAFNTVNLFFKYDVPAESGLLRDLQFTLNVNNVLDTDPPVLRAIGQSGYANGFTLGRLIQFGVAKKF</sequence>
<dbReference type="PANTHER" id="PTHR47234:SF2">
    <property type="entry name" value="TONB-DEPENDENT RECEPTOR"/>
    <property type="match status" value="1"/>
</dbReference>
<organism evidence="13 14">
    <name type="scientific">Novosphingobium aquae</name>
    <dbReference type="NCBI Taxonomy" id="3133435"/>
    <lineage>
        <taxon>Bacteria</taxon>
        <taxon>Pseudomonadati</taxon>
        <taxon>Pseudomonadota</taxon>
        <taxon>Alphaproteobacteria</taxon>
        <taxon>Sphingomonadales</taxon>
        <taxon>Sphingomonadaceae</taxon>
        <taxon>Novosphingobium</taxon>
    </lineage>
</organism>
<evidence type="ECO:0000256" key="3">
    <source>
        <dbReference type="ARBA" id="ARBA00022452"/>
    </source>
</evidence>
<evidence type="ECO:0000313" key="14">
    <source>
        <dbReference type="Proteomes" id="UP001379235"/>
    </source>
</evidence>
<evidence type="ECO:0000259" key="11">
    <source>
        <dbReference type="Pfam" id="PF00593"/>
    </source>
</evidence>
<accession>A0ABU8S9E5</accession>
<dbReference type="Pfam" id="PF07715">
    <property type="entry name" value="Plug"/>
    <property type="match status" value="1"/>
</dbReference>
<keyword evidence="13" id="KW-0675">Receptor</keyword>
<reference evidence="13 14" key="1">
    <citation type="submission" date="2024-03" db="EMBL/GenBank/DDBJ databases">
        <authorList>
            <person name="Jo J.-H."/>
        </authorList>
    </citation>
    <scope>NUCLEOTIDE SEQUENCE [LARGE SCALE GENOMIC DNA]</scope>
    <source>
        <strain evidence="13 14">AS3R-12</strain>
    </source>
</reference>
<comment type="subcellular location">
    <subcellularLocation>
        <location evidence="1 8">Cell outer membrane</location>
        <topology evidence="1 8">Multi-pass membrane protein</topology>
    </subcellularLocation>
</comment>
<evidence type="ECO:0000256" key="4">
    <source>
        <dbReference type="ARBA" id="ARBA00022692"/>
    </source>
</evidence>
<dbReference type="InterPro" id="IPR000531">
    <property type="entry name" value="Beta-barrel_TonB"/>
</dbReference>
<evidence type="ECO:0000256" key="8">
    <source>
        <dbReference type="PROSITE-ProRule" id="PRU01360"/>
    </source>
</evidence>
<dbReference type="Pfam" id="PF00593">
    <property type="entry name" value="TonB_dep_Rec_b-barrel"/>
    <property type="match status" value="1"/>
</dbReference>
<feature type="chain" id="PRO_5046395073" evidence="10">
    <location>
        <begin position="30"/>
        <end position="923"/>
    </location>
</feature>
<keyword evidence="4 8" id="KW-0812">Transmembrane</keyword>
<evidence type="ECO:0000256" key="9">
    <source>
        <dbReference type="RuleBase" id="RU003357"/>
    </source>
</evidence>
<keyword evidence="6 8" id="KW-0472">Membrane</keyword>
<dbReference type="Gene3D" id="2.170.130.10">
    <property type="entry name" value="TonB-dependent receptor, plug domain"/>
    <property type="match status" value="1"/>
</dbReference>
<evidence type="ECO:0000256" key="1">
    <source>
        <dbReference type="ARBA" id="ARBA00004571"/>
    </source>
</evidence>
<keyword evidence="10" id="KW-0732">Signal</keyword>
<dbReference type="PANTHER" id="PTHR47234">
    <property type="match status" value="1"/>
</dbReference>
<keyword evidence="2 8" id="KW-0813">Transport</keyword>
<evidence type="ECO:0000256" key="6">
    <source>
        <dbReference type="ARBA" id="ARBA00023136"/>
    </source>
</evidence>
<comment type="similarity">
    <text evidence="8 9">Belongs to the TonB-dependent receptor family.</text>
</comment>
<keyword evidence="7 8" id="KW-0998">Cell outer membrane</keyword>
<protein>
    <submittedName>
        <fullName evidence="13">TonB-dependent receptor</fullName>
    </submittedName>
</protein>
<name>A0ABU8S9E5_9SPHN</name>
<evidence type="ECO:0000259" key="12">
    <source>
        <dbReference type="Pfam" id="PF07715"/>
    </source>
</evidence>
<dbReference type="SUPFAM" id="SSF56935">
    <property type="entry name" value="Porins"/>
    <property type="match status" value="1"/>
</dbReference>
<dbReference type="InterPro" id="IPR012910">
    <property type="entry name" value="Plug_dom"/>
</dbReference>
<keyword evidence="5 9" id="KW-0798">TonB box</keyword>
<evidence type="ECO:0000256" key="2">
    <source>
        <dbReference type="ARBA" id="ARBA00022448"/>
    </source>
</evidence>